<dbReference type="RefSeq" id="WP_091931976.1">
    <property type="nucleotide sequence ID" value="NZ_FOUJ01000001.1"/>
</dbReference>
<keyword evidence="2" id="KW-1185">Reference proteome</keyword>
<organism evidence="1 2">
    <name type="scientific">Methanolobus profundi</name>
    <dbReference type="NCBI Taxonomy" id="487685"/>
    <lineage>
        <taxon>Archaea</taxon>
        <taxon>Methanobacteriati</taxon>
        <taxon>Methanobacteriota</taxon>
        <taxon>Stenosarchaea group</taxon>
        <taxon>Methanomicrobia</taxon>
        <taxon>Methanosarcinales</taxon>
        <taxon>Methanosarcinaceae</taxon>
        <taxon>Methanolobus</taxon>
    </lineage>
</organism>
<dbReference type="AlphaFoldDB" id="A0A1I4NRD2"/>
<dbReference type="Proteomes" id="UP000198535">
    <property type="component" value="Unassembled WGS sequence"/>
</dbReference>
<accession>A0A1I4NRD2</accession>
<sequence length="59" mass="6744">MPVRNNVSSSSVDILKEHIADLPIRSLDDEWIMCNKVELGSVMEDRSRVCAHMNSTRKE</sequence>
<gene>
    <name evidence="1" type="ORF">SAMN04488696_0218</name>
</gene>
<evidence type="ECO:0000313" key="1">
    <source>
        <dbReference type="EMBL" id="SFM18061.1"/>
    </source>
</evidence>
<name>A0A1I4NRD2_9EURY</name>
<proteinExistence type="predicted"/>
<evidence type="ECO:0000313" key="2">
    <source>
        <dbReference type="Proteomes" id="UP000198535"/>
    </source>
</evidence>
<dbReference type="EMBL" id="FOUJ01000001">
    <property type="protein sequence ID" value="SFM18061.1"/>
    <property type="molecule type" value="Genomic_DNA"/>
</dbReference>
<protein>
    <submittedName>
        <fullName evidence="1">Uncharacterized protein</fullName>
    </submittedName>
</protein>
<reference evidence="2" key="1">
    <citation type="submission" date="2016-10" db="EMBL/GenBank/DDBJ databases">
        <authorList>
            <person name="Varghese N."/>
            <person name="Submissions S."/>
        </authorList>
    </citation>
    <scope>NUCLEOTIDE SEQUENCE [LARGE SCALE GENOMIC DNA]</scope>
    <source>
        <strain evidence="2">Mob M</strain>
    </source>
</reference>